<dbReference type="InterPro" id="IPR051104">
    <property type="entry name" value="FAD_monoxygenase"/>
</dbReference>
<accession>A0A6S6WEL2</accession>
<name>A0A6S6WEL2_9PLEO</name>
<dbReference type="PANTHER" id="PTHR46720:SF3">
    <property type="entry name" value="FAD-BINDING DOMAIN-CONTAINING PROTEIN-RELATED"/>
    <property type="match status" value="1"/>
</dbReference>
<dbReference type="GO" id="GO:0016491">
    <property type="term" value="F:oxidoreductase activity"/>
    <property type="evidence" value="ECO:0007669"/>
    <property type="project" value="UniProtKB-KW"/>
</dbReference>
<dbReference type="Gene3D" id="3.50.50.60">
    <property type="entry name" value="FAD/NAD(P)-binding domain"/>
    <property type="match status" value="1"/>
</dbReference>
<reference evidence="5" key="1">
    <citation type="submission" date="2021-02" db="EMBL/GenBank/DDBJ databases">
        <authorList>
            <person name="Syme A R."/>
            <person name="Syme A R."/>
            <person name="Moolhuijzen P."/>
        </authorList>
    </citation>
    <scope>NUCLEOTIDE SEQUENCE</scope>
    <source>
        <strain evidence="5">W1-1</strain>
    </source>
</reference>
<dbReference type="InterPro" id="IPR036188">
    <property type="entry name" value="FAD/NAD-bd_sf"/>
</dbReference>
<organism evidence="5 6">
    <name type="scientific">Pyrenophora teres f. teres</name>
    <dbReference type="NCBI Taxonomy" id="97479"/>
    <lineage>
        <taxon>Eukaryota</taxon>
        <taxon>Fungi</taxon>
        <taxon>Dikarya</taxon>
        <taxon>Ascomycota</taxon>
        <taxon>Pezizomycotina</taxon>
        <taxon>Dothideomycetes</taxon>
        <taxon>Pleosporomycetidae</taxon>
        <taxon>Pleosporales</taxon>
        <taxon>Pleosporineae</taxon>
        <taxon>Pleosporaceae</taxon>
        <taxon>Pyrenophora</taxon>
    </lineage>
</organism>
<keyword evidence="3" id="KW-0560">Oxidoreductase</keyword>
<dbReference type="SUPFAM" id="SSF51905">
    <property type="entry name" value="FAD/NAD(P)-binding domain"/>
    <property type="match status" value="1"/>
</dbReference>
<dbReference type="Pfam" id="PF01494">
    <property type="entry name" value="FAD_binding_3"/>
    <property type="match status" value="1"/>
</dbReference>
<keyword evidence="2" id="KW-0274">FAD</keyword>
<protein>
    <submittedName>
        <fullName evidence="5">Salicylate hydroxylase</fullName>
    </submittedName>
</protein>
<proteinExistence type="predicted"/>
<dbReference type="Proteomes" id="UP000472372">
    <property type="component" value="Chromosome 9"/>
</dbReference>
<evidence type="ECO:0000256" key="2">
    <source>
        <dbReference type="ARBA" id="ARBA00022827"/>
    </source>
</evidence>
<evidence type="ECO:0000313" key="6">
    <source>
        <dbReference type="Proteomes" id="UP000472372"/>
    </source>
</evidence>
<dbReference type="AlphaFoldDB" id="A0A6S6WEL2"/>
<dbReference type="GO" id="GO:0071949">
    <property type="term" value="F:FAD binding"/>
    <property type="evidence" value="ECO:0007669"/>
    <property type="project" value="InterPro"/>
</dbReference>
<evidence type="ECO:0000256" key="3">
    <source>
        <dbReference type="ARBA" id="ARBA00023002"/>
    </source>
</evidence>
<dbReference type="PRINTS" id="PR00420">
    <property type="entry name" value="RNGMNOXGNASE"/>
</dbReference>
<sequence>MAGNTANDFHVAIVGAGVAGLALAMGLHKKGISFTLYEEAKEYSVVGAGIGFAPNGLQAMDIVEPEFRPRYDKICVGNKPAYAQDVFFEGLLIREGLGQDEPWYGNSCWGHPDFNRKSAHRKDLLEIMTSFIPIESVKFSKSLKDIEQYSDKVVLKFADGDVAEASICVGADGVQSIVREHVLKASYPAQVAPVYADAYCYRGVIPMSEAKEILGDLTDVAKIYFGNKRGVVTYRITGGEELNFLLCVATDTPWTQEGSVTEKVTEETKMADFEDPDIDDRFRRLLRLAKPIKWGLFHHKHTSTYYRDRVVLMGDSAHASLPFQAAGAAQGLEDALILSAMLGELSTGSQSISSLNAQIRAAFDAYDSVRRPRAQKQLDRAAEVGEMIFFRDQEQGSDMGKILHRLQNAWFDWLWFPDIQGDVDTAISRMRTQRTQSVL</sequence>
<evidence type="ECO:0000313" key="5">
    <source>
        <dbReference type="EMBL" id="CAE7208484.1"/>
    </source>
</evidence>
<feature type="domain" description="FAD-binding" evidence="4">
    <location>
        <begin position="138"/>
        <end position="380"/>
    </location>
</feature>
<dbReference type="PANTHER" id="PTHR46720">
    <property type="entry name" value="HYDROXYLASE, PUTATIVE (AFU_ORTHOLOGUE AFUA_3G01460)-RELATED"/>
    <property type="match status" value="1"/>
</dbReference>
<dbReference type="EMBL" id="HG992985">
    <property type="protein sequence ID" value="CAE7208484.1"/>
    <property type="molecule type" value="Genomic_DNA"/>
</dbReference>
<gene>
    <name evidence="5" type="ORF">PTTW11_09847</name>
</gene>
<keyword evidence="1" id="KW-0285">Flavoprotein</keyword>
<dbReference type="GO" id="GO:0044550">
    <property type="term" value="P:secondary metabolite biosynthetic process"/>
    <property type="evidence" value="ECO:0007669"/>
    <property type="project" value="TreeGrafter"/>
</dbReference>
<evidence type="ECO:0000259" key="4">
    <source>
        <dbReference type="Pfam" id="PF01494"/>
    </source>
</evidence>
<dbReference type="InterPro" id="IPR002938">
    <property type="entry name" value="FAD-bd"/>
</dbReference>
<evidence type="ECO:0000256" key="1">
    <source>
        <dbReference type="ARBA" id="ARBA00022630"/>
    </source>
</evidence>